<sequence length="241" mass="25137">MPGSDLSARLARLADRDPPRVKIEGRLARVVAPAGTGTAGVILAILEMVDDTMLPARLTFAEEGGARLALDVAARRVVGMDEATAVAALESFGSTAKRAVAVIEGPSEAESNEGGISVRKLAAALPQATEEQDDSDAPVQMRLIDGMGDALFAGWARDAEGGVDIWGEGDLLEAFVEGIWSGVGDRDETDPRLSCWTRPAGDPGAAMAIAVAEWPDGTIAALSFDPASMNRLQSIWLRVAG</sequence>
<gene>
    <name evidence="1" type="ORF">jaqu_19600</name>
</gene>
<evidence type="ECO:0000313" key="1">
    <source>
        <dbReference type="EMBL" id="KIT16364.1"/>
    </source>
</evidence>
<dbReference type="PATRIC" id="fig|935700.4.peg.2027"/>
<organism evidence="1 2">
    <name type="scientific">Jannaschia aquimarina</name>
    <dbReference type="NCBI Taxonomy" id="935700"/>
    <lineage>
        <taxon>Bacteria</taxon>
        <taxon>Pseudomonadati</taxon>
        <taxon>Pseudomonadota</taxon>
        <taxon>Alphaproteobacteria</taxon>
        <taxon>Rhodobacterales</taxon>
        <taxon>Roseobacteraceae</taxon>
        <taxon>Jannaschia</taxon>
    </lineage>
</organism>
<accession>A0A0D1EFG3</accession>
<keyword evidence="2" id="KW-1185">Reference proteome</keyword>
<reference evidence="1 2" key="1">
    <citation type="submission" date="2015-02" db="EMBL/GenBank/DDBJ databases">
        <title>Genome Sequence of Jannaschia aquimarina DSM28248, a member of the Roseobacter clade.</title>
        <authorList>
            <person name="Voget S."/>
            <person name="Daniel R."/>
        </authorList>
    </citation>
    <scope>NUCLEOTIDE SEQUENCE [LARGE SCALE GENOMIC DNA]</scope>
    <source>
        <strain evidence="1 2">GSW-M26</strain>
    </source>
</reference>
<dbReference type="EMBL" id="JYFE01000036">
    <property type="protein sequence ID" value="KIT16364.1"/>
    <property type="molecule type" value="Genomic_DNA"/>
</dbReference>
<protein>
    <submittedName>
        <fullName evidence="1">Uncharacterized protein</fullName>
    </submittedName>
</protein>
<name>A0A0D1EFG3_9RHOB</name>
<dbReference type="AlphaFoldDB" id="A0A0D1EFG3"/>
<proteinExistence type="predicted"/>
<dbReference type="RefSeq" id="WP_043918767.1">
    <property type="nucleotide sequence ID" value="NZ_JYFE01000036.1"/>
</dbReference>
<dbReference type="Proteomes" id="UP000032232">
    <property type="component" value="Unassembled WGS sequence"/>
</dbReference>
<comment type="caution">
    <text evidence="1">The sequence shown here is derived from an EMBL/GenBank/DDBJ whole genome shotgun (WGS) entry which is preliminary data.</text>
</comment>
<evidence type="ECO:0000313" key="2">
    <source>
        <dbReference type="Proteomes" id="UP000032232"/>
    </source>
</evidence>